<evidence type="ECO:0000313" key="1">
    <source>
        <dbReference type="EMBL" id="KKN54747.1"/>
    </source>
</evidence>
<sequence length="469" mass="50020">MTRFKNRHLLLIPITILLLLIVTLVQGGEWVRPFGNTSINIVVVNKTDFADNATFAAGVNCLDITRRPVPDFCVGGGAAVWSLNGSNAFYTDGNVSVGTGLSRGLFHVGTGITQPAPNVLGRYRFETGSGSTAFDSTVPAEDGAITGATFVPSKGSNGTGNFALQFDGANDRVAFLDINHLQNVIAASVTLWVNLSVADNQTLIDYSTATFSVPRFRIEMFADNRILFSARSGDGEALQQVVSTSSLTLGEYSYVTATVNYGDNEMEIFINAVDDSATGTVNFISERTSDTASRRVRFGEDAAGTGDYTGFLDEIIIAKIDATQQQIQTAFEGSPGFLNLSSSLIVTKDGLFAFGTVQPNTDFISTFVGDTIFNGDVEITGVLSGGSPLKIEQGFTILDPTGNSTVQDLQVNGTIYGASPVKIGGGLQVSGVFNRFHSNGTVENVWDVIERQAEQIDDLTGKVDILRSR</sequence>
<dbReference type="InterPro" id="IPR013320">
    <property type="entry name" value="ConA-like_dom_sf"/>
</dbReference>
<organism evidence="1">
    <name type="scientific">marine sediment metagenome</name>
    <dbReference type="NCBI Taxonomy" id="412755"/>
    <lineage>
        <taxon>unclassified sequences</taxon>
        <taxon>metagenomes</taxon>
        <taxon>ecological metagenomes</taxon>
    </lineage>
</organism>
<proteinExistence type="predicted"/>
<dbReference type="Pfam" id="PF13385">
    <property type="entry name" value="Laminin_G_3"/>
    <property type="match status" value="1"/>
</dbReference>
<comment type="caution">
    <text evidence="1">The sequence shown here is derived from an EMBL/GenBank/DDBJ whole genome shotgun (WGS) entry which is preliminary data.</text>
</comment>
<dbReference type="EMBL" id="LAZR01000913">
    <property type="protein sequence ID" value="KKN54747.1"/>
    <property type="molecule type" value="Genomic_DNA"/>
</dbReference>
<name>A0A0F9RXU9_9ZZZZ</name>
<dbReference type="AlphaFoldDB" id="A0A0F9RXU9"/>
<dbReference type="SUPFAM" id="SSF49899">
    <property type="entry name" value="Concanavalin A-like lectins/glucanases"/>
    <property type="match status" value="1"/>
</dbReference>
<evidence type="ECO:0008006" key="2">
    <source>
        <dbReference type="Google" id="ProtNLM"/>
    </source>
</evidence>
<gene>
    <name evidence="1" type="ORF">LCGC14_0588990</name>
</gene>
<dbReference type="Gene3D" id="2.60.120.200">
    <property type="match status" value="1"/>
</dbReference>
<reference evidence="1" key="1">
    <citation type="journal article" date="2015" name="Nature">
        <title>Complex archaea that bridge the gap between prokaryotes and eukaryotes.</title>
        <authorList>
            <person name="Spang A."/>
            <person name="Saw J.H."/>
            <person name="Jorgensen S.L."/>
            <person name="Zaremba-Niedzwiedzka K."/>
            <person name="Martijn J."/>
            <person name="Lind A.E."/>
            <person name="van Eijk R."/>
            <person name="Schleper C."/>
            <person name="Guy L."/>
            <person name="Ettema T.J."/>
        </authorList>
    </citation>
    <scope>NUCLEOTIDE SEQUENCE</scope>
</reference>
<accession>A0A0F9RXU9</accession>
<protein>
    <recommendedName>
        <fullName evidence="2">LamG-like jellyroll fold domain-containing protein</fullName>
    </recommendedName>
</protein>